<reference evidence="3 4" key="1">
    <citation type="submission" date="2019-04" db="EMBL/GenBank/DDBJ databases">
        <title>Phreatobacter aquaticus sp. nov.</title>
        <authorList>
            <person name="Choi A."/>
            <person name="Baek K."/>
        </authorList>
    </citation>
    <scope>NUCLEOTIDE SEQUENCE [LARGE SCALE GENOMIC DNA]</scope>
    <source>
        <strain evidence="3 4">NMCR1094</strain>
    </source>
</reference>
<keyword evidence="4" id="KW-1185">Reference proteome</keyword>
<dbReference type="PANTHER" id="PTHR47708:SF2">
    <property type="entry name" value="SI:CH73-132F6.5"/>
    <property type="match status" value="1"/>
</dbReference>
<dbReference type="Pfam" id="PF23544">
    <property type="entry name" value="AtuA_ferredoxin"/>
    <property type="match status" value="1"/>
</dbReference>
<evidence type="ECO:0000259" key="2">
    <source>
        <dbReference type="Pfam" id="PF23544"/>
    </source>
</evidence>
<dbReference type="InterPro" id="IPR056362">
    <property type="entry name" value="AtuA-like_ferredoxin_dom"/>
</dbReference>
<protein>
    <submittedName>
        <fullName evidence="3">DUF1446 domain-containing protein</fullName>
    </submittedName>
</protein>
<name>A0A4D7QJF6_9HYPH</name>
<sequence length="603" mass="62947">MTGKSSIRIGCASGFWGDTPHGARQLVERGEIDYLVFDYLAEITLALLARIRAKKPNLGYVPDFVEGLSPLLPEIMKRGIRVVSNGGGMNPEAAAAELSKRAQALGLNPKIAVITGDDLIPRIEEFRATGISEMFTGEPLPERLTSANAYLGATPIARALALGADIVVTGRCVDSAVTLGALMQEFSWNRTEYALLSAGSLAGHLLECGAQATGGLFTDWAEVPGWDDMGFPIAECYPDGTFVITKPPATGGLISPLSVGEQMLYEIGDPARYLLPDVACDFSRVTMVQDGPDRVRVEGARGSAPTGTLKVSATYPQGFRTIGTVTIGGRDAAPKAKRAGEAILKRASRLVEEAGLGAFTETSIEVLGAEATYGASARIEATRSREVVLKIAARHPSEAALGMLAREIAPAATAMAQGLTGFYAGRPGVQPVMKGYSFLVPADAVPATLTLGDHSEVIASPTGTPMPASAAAALPAGEPAATGPLAPVPLIALAVGRSGDKGNSANIGIIARKPTYLQHIKAALTPDAIRTFFRHTGVTRVERFDLPGMNALNFVLHDCLGGGGVASLRIDPQGKAFAQMLMDMPIPVPSEIAAGLTKGTRPS</sequence>
<evidence type="ECO:0000313" key="4">
    <source>
        <dbReference type="Proteomes" id="UP000298588"/>
    </source>
</evidence>
<dbReference type="KEGG" id="paqt:E8L99_19545"/>
<dbReference type="PANTHER" id="PTHR47708">
    <property type="match status" value="1"/>
</dbReference>
<dbReference type="EMBL" id="CP039865">
    <property type="protein sequence ID" value="QCK87790.1"/>
    <property type="molecule type" value="Genomic_DNA"/>
</dbReference>
<dbReference type="OrthoDB" id="9763456at2"/>
<dbReference type="RefSeq" id="WP_137101118.1">
    <property type="nucleotide sequence ID" value="NZ_CP039865.1"/>
</dbReference>
<feature type="domain" description="AtuA-like ferredoxin-fold" evidence="2">
    <location>
        <begin position="488"/>
        <end position="586"/>
    </location>
</feature>
<proteinExistence type="predicted"/>
<evidence type="ECO:0000259" key="1">
    <source>
        <dbReference type="Pfam" id="PF07287"/>
    </source>
</evidence>
<dbReference type="AlphaFoldDB" id="A0A4D7QJF6"/>
<dbReference type="Proteomes" id="UP000298588">
    <property type="component" value="Chromosome"/>
</dbReference>
<evidence type="ECO:0000313" key="3">
    <source>
        <dbReference type="EMBL" id="QCK87790.1"/>
    </source>
</evidence>
<feature type="domain" description="Acyclic terpene utilisation N-terminal" evidence="1">
    <location>
        <begin position="7"/>
        <end position="449"/>
    </location>
</feature>
<dbReference type="InterPro" id="IPR010839">
    <property type="entry name" value="AtuA_N"/>
</dbReference>
<gene>
    <name evidence="3" type="ORF">E8L99_19545</name>
</gene>
<dbReference type="Pfam" id="PF07287">
    <property type="entry name" value="AtuA"/>
    <property type="match status" value="1"/>
</dbReference>
<accession>A0A4D7QJF6</accession>
<organism evidence="3 4">
    <name type="scientific">Phreatobacter aquaticus</name>
    <dbReference type="NCBI Taxonomy" id="2570229"/>
    <lineage>
        <taxon>Bacteria</taxon>
        <taxon>Pseudomonadati</taxon>
        <taxon>Pseudomonadota</taxon>
        <taxon>Alphaproteobacteria</taxon>
        <taxon>Hyphomicrobiales</taxon>
        <taxon>Phreatobacteraceae</taxon>
        <taxon>Phreatobacter</taxon>
    </lineage>
</organism>